<organism evidence="4 5">
    <name type="scientific">Thalassospira marina</name>
    <dbReference type="NCBI Taxonomy" id="2048283"/>
    <lineage>
        <taxon>Bacteria</taxon>
        <taxon>Pseudomonadati</taxon>
        <taxon>Pseudomonadota</taxon>
        <taxon>Alphaproteobacteria</taxon>
        <taxon>Rhodospirillales</taxon>
        <taxon>Thalassospiraceae</taxon>
        <taxon>Thalassospira</taxon>
    </lineage>
</organism>
<comment type="similarity">
    <text evidence="1">Belongs to the GST superfamily. Zeta family.</text>
</comment>
<dbReference type="RefSeq" id="WP_101268766.1">
    <property type="nucleotide sequence ID" value="NZ_NWTK01000011.1"/>
</dbReference>
<dbReference type="CDD" id="cd03191">
    <property type="entry name" value="GST_C_Zeta"/>
    <property type="match status" value="1"/>
</dbReference>
<accession>A0A2N3KR56</accession>
<gene>
    <name evidence="4" type="primary">maiA</name>
    <name evidence="4" type="ORF">COO20_17160</name>
</gene>
<dbReference type="PANTHER" id="PTHR42673">
    <property type="entry name" value="MALEYLACETOACETATE ISOMERASE"/>
    <property type="match status" value="1"/>
</dbReference>
<keyword evidence="4" id="KW-0413">Isomerase</keyword>
<dbReference type="GO" id="GO:0006559">
    <property type="term" value="P:L-phenylalanine catabolic process"/>
    <property type="evidence" value="ECO:0007669"/>
    <property type="project" value="TreeGrafter"/>
</dbReference>
<dbReference type="InterPro" id="IPR034330">
    <property type="entry name" value="GST_Zeta_C"/>
</dbReference>
<dbReference type="GO" id="GO:0016034">
    <property type="term" value="F:maleylacetoacetate isomerase activity"/>
    <property type="evidence" value="ECO:0007669"/>
    <property type="project" value="TreeGrafter"/>
</dbReference>
<dbReference type="InterPro" id="IPR036249">
    <property type="entry name" value="Thioredoxin-like_sf"/>
</dbReference>
<dbReference type="Gene3D" id="3.40.30.10">
    <property type="entry name" value="Glutaredoxin"/>
    <property type="match status" value="1"/>
</dbReference>
<dbReference type="Proteomes" id="UP000233597">
    <property type="component" value="Unassembled WGS sequence"/>
</dbReference>
<dbReference type="PROSITE" id="PS50405">
    <property type="entry name" value="GST_CTER"/>
    <property type="match status" value="1"/>
</dbReference>
<dbReference type="InterPro" id="IPR004045">
    <property type="entry name" value="Glutathione_S-Trfase_N"/>
</dbReference>
<feature type="domain" description="GST N-terminal" evidence="2">
    <location>
        <begin position="4"/>
        <end position="86"/>
    </location>
</feature>
<dbReference type="EMBL" id="NWTK01000011">
    <property type="protein sequence ID" value="PKR53021.1"/>
    <property type="molecule type" value="Genomic_DNA"/>
</dbReference>
<dbReference type="SFLD" id="SFLDG00358">
    <property type="entry name" value="Main_(cytGST)"/>
    <property type="match status" value="1"/>
</dbReference>
<dbReference type="NCBIfam" id="TIGR01262">
    <property type="entry name" value="maiA"/>
    <property type="match status" value="1"/>
</dbReference>
<evidence type="ECO:0000313" key="4">
    <source>
        <dbReference type="EMBL" id="PKR53021.1"/>
    </source>
</evidence>
<protein>
    <submittedName>
        <fullName evidence="4">Maleylacetoacetate isomerase</fullName>
    </submittedName>
</protein>
<comment type="caution">
    <text evidence="4">The sequence shown here is derived from an EMBL/GenBank/DDBJ whole genome shotgun (WGS) entry which is preliminary data.</text>
</comment>
<dbReference type="SUPFAM" id="SSF47616">
    <property type="entry name" value="GST C-terminal domain-like"/>
    <property type="match status" value="1"/>
</dbReference>
<dbReference type="PANTHER" id="PTHR42673:SF4">
    <property type="entry name" value="MALEYLACETOACETATE ISOMERASE"/>
    <property type="match status" value="1"/>
</dbReference>
<dbReference type="InterPro" id="IPR036282">
    <property type="entry name" value="Glutathione-S-Trfase_C_sf"/>
</dbReference>
<dbReference type="InterPro" id="IPR010987">
    <property type="entry name" value="Glutathione-S-Trfase_C-like"/>
</dbReference>
<dbReference type="SUPFAM" id="SSF52833">
    <property type="entry name" value="Thioredoxin-like"/>
    <property type="match status" value="1"/>
</dbReference>
<name>A0A2N3KR56_9PROT</name>
<evidence type="ECO:0000259" key="2">
    <source>
        <dbReference type="PROSITE" id="PS50404"/>
    </source>
</evidence>
<evidence type="ECO:0000313" key="5">
    <source>
        <dbReference type="Proteomes" id="UP000233597"/>
    </source>
</evidence>
<evidence type="ECO:0000259" key="3">
    <source>
        <dbReference type="PROSITE" id="PS50405"/>
    </source>
</evidence>
<dbReference type="OrthoDB" id="509852at2"/>
<dbReference type="Gene3D" id="1.20.1050.10">
    <property type="match status" value="1"/>
</dbReference>
<dbReference type="PROSITE" id="PS50404">
    <property type="entry name" value="GST_NTER"/>
    <property type="match status" value="1"/>
</dbReference>
<dbReference type="SFLD" id="SFLDS00019">
    <property type="entry name" value="Glutathione_Transferase_(cytos"/>
    <property type="match status" value="1"/>
</dbReference>
<feature type="domain" description="GST C-terminal" evidence="3">
    <location>
        <begin position="91"/>
        <end position="212"/>
    </location>
</feature>
<dbReference type="InterPro" id="IPR005955">
    <property type="entry name" value="GST_Zeta"/>
</dbReference>
<proteinExistence type="inferred from homology"/>
<evidence type="ECO:0000256" key="1">
    <source>
        <dbReference type="ARBA" id="ARBA00010007"/>
    </source>
</evidence>
<dbReference type="Pfam" id="PF13417">
    <property type="entry name" value="GST_N_3"/>
    <property type="match status" value="1"/>
</dbReference>
<dbReference type="GO" id="GO:0005737">
    <property type="term" value="C:cytoplasm"/>
    <property type="evidence" value="ECO:0007669"/>
    <property type="project" value="InterPro"/>
</dbReference>
<dbReference type="InterPro" id="IPR040079">
    <property type="entry name" value="Glutathione_S-Trfase"/>
</dbReference>
<dbReference type="GO" id="GO:0004364">
    <property type="term" value="F:glutathione transferase activity"/>
    <property type="evidence" value="ECO:0007669"/>
    <property type="project" value="TreeGrafter"/>
</dbReference>
<sequence length="212" mass="23433">MKLNDLTFYDYFRSSASYRVRIALNLKGLQPETVTTIDLRTGEQAARPYKAVEPSGLVPSFQFGGKTFGQSLALIEWLDAKYPTPRLIPQDALAALAVREIAHTIACDIHPLNNLRILKYITGTLGASEDEKLDWYHHWIKTGFDTLEALIAPHRDEGPFCLGKQATLADVCLVPQVYNARRFDVDLAAYPAICAVDAHCQSLPAFGAAAPE</sequence>
<reference evidence="4 5" key="1">
    <citation type="submission" date="2017-09" db="EMBL/GenBank/DDBJ databases">
        <title>Biodiversity and function of Thalassospira species in the particle-attached aromatic-hydrocarbon-degrading consortia from the surface seawater of the South China Sea.</title>
        <authorList>
            <person name="Dong C."/>
            <person name="Liu R."/>
            <person name="Shao Z."/>
        </authorList>
    </citation>
    <scope>NUCLEOTIDE SEQUENCE [LARGE SCALE GENOMIC DNA]</scope>
    <source>
        <strain evidence="4 5">CSC1P2</strain>
    </source>
</reference>
<dbReference type="GO" id="GO:0006749">
    <property type="term" value="P:glutathione metabolic process"/>
    <property type="evidence" value="ECO:0007669"/>
    <property type="project" value="TreeGrafter"/>
</dbReference>
<dbReference type="AlphaFoldDB" id="A0A2N3KR56"/>